<name>A0ABZ2R417_9ACTN</name>
<organism evidence="3 4">
    <name type="scientific">Streptomyces sirii</name>
    <dbReference type="NCBI Taxonomy" id="3127701"/>
    <lineage>
        <taxon>Bacteria</taxon>
        <taxon>Bacillati</taxon>
        <taxon>Actinomycetota</taxon>
        <taxon>Actinomycetes</taxon>
        <taxon>Kitasatosporales</taxon>
        <taxon>Streptomycetaceae</taxon>
        <taxon>Streptomyces</taxon>
    </lineage>
</organism>
<gene>
    <name evidence="3" type="ORF">WAB15_37540</name>
</gene>
<dbReference type="InterPro" id="IPR005158">
    <property type="entry name" value="BTAD"/>
</dbReference>
<dbReference type="Proteomes" id="UP001626628">
    <property type="component" value="Chromosome"/>
</dbReference>
<dbReference type="InterPro" id="IPR036388">
    <property type="entry name" value="WH-like_DNA-bd_sf"/>
</dbReference>
<accession>A0ABZ2R417</accession>
<dbReference type="RefSeq" id="WP_399148424.1">
    <property type="nucleotide sequence ID" value="NZ_CP147982.1"/>
</dbReference>
<evidence type="ECO:0000313" key="3">
    <source>
        <dbReference type="EMBL" id="WXK81259.1"/>
    </source>
</evidence>
<keyword evidence="1" id="KW-0902">Two-component regulatory system</keyword>
<evidence type="ECO:0000256" key="1">
    <source>
        <dbReference type="ARBA" id="ARBA00023012"/>
    </source>
</evidence>
<evidence type="ECO:0000259" key="2">
    <source>
        <dbReference type="SMART" id="SM01043"/>
    </source>
</evidence>
<dbReference type="Pfam" id="PF03704">
    <property type="entry name" value="BTAD"/>
    <property type="match status" value="1"/>
</dbReference>
<proteinExistence type="predicted"/>
<feature type="domain" description="Bacterial transcriptional activator" evidence="2">
    <location>
        <begin position="96"/>
        <end position="235"/>
    </location>
</feature>
<protein>
    <submittedName>
        <fullName evidence="3">Bacterial transcriptional activator domain-containing protein</fullName>
    </submittedName>
</protein>
<dbReference type="Gene3D" id="1.10.10.10">
    <property type="entry name" value="Winged helix-like DNA-binding domain superfamily/Winged helix DNA-binding domain"/>
    <property type="match status" value="1"/>
</dbReference>
<dbReference type="Gene3D" id="1.25.40.10">
    <property type="entry name" value="Tetratricopeptide repeat domain"/>
    <property type="match status" value="1"/>
</dbReference>
<dbReference type="PANTHER" id="PTHR35807:SF2">
    <property type="entry name" value="TRANSCRIPTIONAL ACTIVATOR DOMAIN"/>
    <property type="match status" value="1"/>
</dbReference>
<reference evidence="3 4" key="1">
    <citation type="submission" date="2024-03" db="EMBL/GenBank/DDBJ databases">
        <title>The complete genome of Streptomyces sirii sp.nov.</title>
        <authorList>
            <person name="Zakalyukina Y.V."/>
            <person name="Belik A.R."/>
            <person name="Biryukov M.V."/>
            <person name="Baturina O.A."/>
            <person name="Kabilov M.R."/>
        </authorList>
    </citation>
    <scope>NUCLEOTIDE SEQUENCE [LARGE SCALE GENOMIC DNA]</scope>
    <source>
        <strain evidence="3 4">BP-8</strain>
    </source>
</reference>
<dbReference type="InterPro" id="IPR011990">
    <property type="entry name" value="TPR-like_helical_dom_sf"/>
</dbReference>
<dbReference type="SUPFAM" id="SSF48452">
    <property type="entry name" value="TPR-like"/>
    <property type="match status" value="1"/>
</dbReference>
<sequence>MNSNSAYLELLRTFEFAYAGSRIPLPLGAQRLLALLALQKHGVYRGAAAEQLWPDCTPSRAAANLRSALCPVRRIRSVTVIDSAGQRLRLSPSVDVDLDAMRKTAQRVITGLSPLPADCDALVGELNRELLPGWPDDWLMLERERWDQARLHALESLAQQLQTAGEYLPALQTALTAIAIDPIRETAHRIIVEIHIAEGNIACALKRYHTYRELLQQELEVAPSQQMTRLVQEVIST</sequence>
<dbReference type="SMART" id="SM01043">
    <property type="entry name" value="BTAD"/>
    <property type="match status" value="1"/>
</dbReference>
<keyword evidence="4" id="KW-1185">Reference proteome</keyword>
<dbReference type="InterPro" id="IPR051677">
    <property type="entry name" value="AfsR-DnrI-RedD_regulator"/>
</dbReference>
<evidence type="ECO:0000313" key="4">
    <source>
        <dbReference type="Proteomes" id="UP001626628"/>
    </source>
</evidence>
<dbReference type="PANTHER" id="PTHR35807">
    <property type="entry name" value="TRANSCRIPTIONAL REGULATOR REDD-RELATED"/>
    <property type="match status" value="1"/>
</dbReference>
<dbReference type="EMBL" id="CP147982">
    <property type="protein sequence ID" value="WXK81259.1"/>
    <property type="molecule type" value="Genomic_DNA"/>
</dbReference>